<evidence type="ECO:0000256" key="2">
    <source>
        <dbReference type="SAM" id="MobiDB-lite"/>
    </source>
</evidence>
<comment type="caution">
    <text evidence="3">The sequence shown here is derived from an EMBL/GenBank/DDBJ whole genome shotgun (WGS) entry which is preliminary data.</text>
</comment>
<name>A0A3D8T8E1_9HELO</name>
<feature type="region of interest" description="Disordered" evidence="2">
    <location>
        <begin position="226"/>
        <end position="245"/>
    </location>
</feature>
<dbReference type="Proteomes" id="UP000256328">
    <property type="component" value="Unassembled WGS sequence"/>
</dbReference>
<reference evidence="3 4" key="1">
    <citation type="journal article" date="2018" name="IMA Fungus">
        <title>IMA Genome-F 9: Draft genome sequence of Annulohypoxylon stygium, Aspergillus mulundensis, Berkeleyomyces basicola (syn. Thielaviopsis basicola), Ceratocystis smalleyi, two Cercospora beticola strains, Coleophoma cylindrospora, Fusarium fracticaudum, Phialophora cf. hyalina, and Morchella septimelata.</title>
        <authorList>
            <person name="Wingfield B.D."/>
            <person name="Bills G.F."/>
            <person name="Dong Y."/>
            <person name="Huang W."/>
            <person name="Nel W.J."/>
            <person name="Swalarsk-Parry B.S."/>
            <person name="Vaghefi N."/>
            <person name="Wilken P.M."/>
            <person name="An Z."/>
            <person name="de Beer Z.W."/>
            <person name="De Vos L."/>
            <person name="Chen L."/>
            <person name="Duong T.A."/>
            <person name="Gao Y."/>
            <person name="Hammerbacher A."/>
            <person name="Kikkert J.R."/>
            <person name="Li Y."/>
            <person name="Li H."/>
            <person name="Li K."/>
            <person name="Li Q."/>
            <person name="Liu X."/>
            <person name="Ma X."/>
            <person name="Naidoo K."/>
            <person name="Pethybridge S.J."/>
            <person name="Sun J."/>
            <person name="Steenkamp E.T."/>
            <person name="van der Nest M.A."/>
            <person name="van Wyk S."/>
            <person name="Wingfield M.J."/>
            <person name="Xiong C."/>
            <person name="Yue Q."/>
            <person name="Zhang X."/>
        </authorList>
    </citation>
    <scope>NUCLEOTIDE SEQUENCE [LARGE SCALE GENOMIC DNA]</scope>
    <source>
        <strain evidence="3 4">BP5796</strain>
    </source>
</reference>
<feature type="coiled-coil region" evidence="1">
    <location>
        <begin position="149"/>
        <end position="183"/>
    </location>
</feature>
<dbReference type="OrthoDB" id="10290766at2759"/>
<sequence length="245" mass="28446">MDRLPTFYDGVTFLLVRVRKLIIRSIVQFRCISKLFRSFRQYHTNSPIRLLIGRQKKPQPTAIAHTRSGHLAMSDWQAEYLHFQHLLRIGPRIDFTPDRARSIPRTSSRKPQHIVTPRPGRSSNGGNYAWLGFLVAVLAIMYIETRATLNRAQDQLEIEIGRVKDLEEELHRRNLDLEKGENLRRSRLKNLQVALKRKEEEFDRSWDSAKELLHRKKGLGTEGCADNGMSADVELEDRTSSDTFI</sequence>
<organism evidence="3 4">
    <name type="scientific">Coleophoma crateriformis</name>
    <dbReference type="NCBI Taxonomy" id="565419"/>
    <lineage>
        <taxon>Eukaryota</taxon>
        <taxon>Fungi</taxon>
        <taxon>Dikarya</taxon>
        <taxon>Ascomycota</taxon>
        <taxon>Pezizomycotina</taxon>
        <taxon>Leotiomycetes</taxon>
        <taxon>Helotiales</taxon>
        <taxon>Dermateaceae</taxon>
        <taxon>Coleophoma</taxon>
    </lineage>
</organism>
<evidence type="ECO:0000313" key="4">
    <source>
        <dbReference type="Proteomes" id="UP000256328"/>
    </source>
</evidence>
<feature type="compositionally biased region" description="Basic and acidic residues" evidence="2">
    <location>
        <begin position="236"/>
        <end position="245"/>
    </location>
</feature>
<protein>
    <submittedName>
        <fullName evidence="3">Uncharacterized protein</fullName>
    </submittedName>
</protein>
<dbReference type="EMBL" id="PDLN01000001">
    <property type="protein sequence ID" value="RDW94701.1"/>
    <property type="molecule type" value="Genomic_DNA"/>
</dbReference>
<keyword evidence="4" id="KW-1185">Reference proteome</keyword>
<evidence type="ECO:0000256" key="1">
    <source>
        <dbReference type="SAM" id="Coils"/>
    </source>
</evidence>
<keyword evidence="1" id="KW-0175">Coiled coil</keyword>
<accession>A0A3D8T8E1</accession>
<gene>
    <name evidence="3" type="ORF">BP5796_00464</name>
</gene>
<evidence type="ECO:0000313" key="3">
    <source>
        <dbReference type="EMBL" id="RDW94701.1"/>
    </source>
</evidence>
<feature type="region of interest" description="Disordered" evidence="2">
    <location>
        <begin position="101"/>
        <end position="121"/>
    </location>
</feature>
<dbReference type="AlphaFoldDB" id="A0A3D8T8E1"/>
<proteinExistence type="predicted"/>